<evidence type="ECO:0000313" key="1">
    <source>
        <dbReference type="EMBL" id="OPJ65321.1"/>
    </source>
</evidence>
<comment type="caution">
    <text evidence="1">The sequence shown here is derived from an EMBL/GenBank/DDBJ whole genome shotgun (WGS) entry which is preliminary data.</text>
</comment>
<dbReference type="RefSeq" id="WP_079438487.1">
    <property type="nucleotide sequence ID" value="NZ_MZGT01000009.1"/>
</dbReference>
<dbReference type="Pfam" id="PF12787">
    <property type="entry name" value="EcsC"/>
    <property type="match status" value="1"/>
</dbReference>
<proteinExistence type="predicted"/>
<gene>
    <name evidence="1" type="ORF">CLCHR_08970</name>
</gene>
<keyword evidence="2" id="KW-1185">Reference proteome</keyword>
<reference evidence="1 2" key="1">
    <citation type="submission" date="2017-03" db="EMBL/GenBank/DDBJ databases">
        <title>Genome sequence of Clostridium chromiireducens DSM 23318.</title>
        <authorList>
            <person name="Poehlein A."/>
            <person name="Daniel R."/>
        </authorList>
    </citation>
    <scope>NUCLEOTIDE SEQUENCE [LARGE SCALE GENOMIC DNA]</scope>
    <source>
        <strain evidence="1 2">DSM 23318</strain>
    </source>
</reference>
<dbReference type="EMBL" id="MZGT01000009">
    <property type="protein sequence ID" value="OPJ65321.1"/>
    <property type="molecule type" value="Genomic_DNA"/>
</dbReference>
<dbReference type="InterPro" id="IPR024787">
    <property type="entry name" value="EcsC"/>
</dbReference>
<protein>
    <submittedName>
        <fullName evidence="1">EcsC protein family protein</fullName>
    </submittedName>
</protein>
<name>A0A1V4IZ43_9CLOT</name>
<dbReference type="PANTHER" id="PTHR41260">
    <property type="entry name" value="PROTEIN ECSC"/>
    <property type="match status" value="1"/>
</dbReference>
<evidence type="ECO:0000313" key="2">
    <source>
        <dbReference type="Proteomes" id="UP000191056"/>
    </source>
</evidence>
<organism evidence="1 2">
    <name type="scientific">Clostridium chromiireducens</name>
    <dbReference type="NCBI Taxonomy" id="225345"/>
    <lineage>
        <taxon>Bacteria</taxon>
        <taxon>Bacillati</taxon>
        <taxon>Bacillota</taxon>
        <taxon>Clostridia</taxon>
        <taxon>Eubacteriales</taxon>
        <taxon>Clostridiaceae</taxon>
        <taxon>Clostridium</taxon>
    </lineage>
</organism>
<dbReference type="STRING" id="225345.CLCHR_08970"/>
<accession>A0A1V4IZ43</accession>
<dbReference type="PANTHER" id="PTHR41260:SF1">
    <property type="entry name" value="PROTEIN ECSC"/>
    <property type="match status" value="1"/>
</dbReference>
<dbReference type="AlphaFoldDB" id="A0A1V4IZ43"/>
<dbReference type="Proteomes" id="UP000191056">
    <property type="component" value="Unassembled WGS sequence"/>
</dbReference>
<sequence length="270" mass="31223">MSITEKDFKKEKIINSQRKKLIKREEKFFYKKENEYIKNKILPIKEKIEERIPDKMLETFEKAFEKGFYFVFEKGTSLIEKSYNSEKLKNEADINEYILSKRVNNKNLNRIDKKVKRGVIINKGITTAEGTVLGVFGIGLPDIPVFLSVILRTVYEICLNYGFNYDTDEEKAFILNVICASANKTSEKILYSNESDRIGYNIDNEIYSNVDINNMIKETSRNLSENIIFSKVIQGIPIVGVYGGLSNFRLVSDISEVASIKYKKRLLSKL</sequence>